<dbReference type="SUPFAM" id="SSF51735">
    <property type="entry name" value="NAD(P)-binding Rossmann-fold domains"/>
    <property type="match status" value="1"/>
</dbReference>
<dbReference type="CDD" id="cd05356">
    <property type="entry name" value="17beta-HSD1_like_SDR_c"/>
    <property type="match status" value="1"/>
</dbReference>
<keyword evidence="6" id="KW-1133">Transmembrane helix</keyword>
<keyword evidence="2" id="KW-0521">NADP</keyword>
<keyword evidence="3" id="KW-0443">Lipid metabolism</keyword>
<dbReference type="PRINTS" id="PR00080">
    <property type="entry name" value="SDRFAMILY"/>
</dbReference>
<reference evidence="7" key="1">
    <citation type="journal article" date="2021" name="Cell">
        <title>Tracing the genetic footprints of vertebrate landing in non-teleost ray-finned fishes.</title>
        <authorList>
            <person name="Bi X."/>
            <person name="Wang K."/>
            <person name="Yang L."/>
            <person name="Pan H."/>
            <person name="Jiang H."/>
            <person name="Wei Q."/>
            <person name="Fang M."/>
            <person name="Yu H."/>
            <person name="Zhu C."/>
            <person name="Cai Y."/>
            <person name="He Y."/>
            <person name="Gan X."/>
            <person name="Zeng H."/>
            <person name="Yu D."/>
            <person name="Zhu Y."/>
            <person name="Jiang H."/>
            <person name="Qiu Q."/>
            <person name="Yang H."/>
            <person name="Zhang Y.E."/>
            <person name="Wang W."/>
            <person name="Zhu M."/>
            <person name="He S."/>
            <person name="Zhang G."/>
        </authorList>
    </citation>
    <scope>NUCLEOTIDE SEQUENCE</scope>
    <source>
        <strain evidence="7">Allg_001</strain>
    </source>
</reference>
<evidence type="ECO:0000313" key="8">
    <source>
        <dbReference type="Proteomes" id="UP000736164"/>
    </source>
</evidence>
<organism evidence="7 8">
    <name type="scientific">Atractosteus spatula</name>
    <name type="common">Alligator gar</name>
    <name type="synonym">Lepisosteus spatula</name>
    <dbReference type="NCBI Taxonomy" id="7917"/>
    <lineage>
        <taxon>Eukaryota</taxon>
        <taxon>Metazoa</taxon>
        <taxon>Chordata</taxon>
        <taxon>Craniata</taxon>
        <taxon>Vertebrata</taxon>
        <taxon>Euteleostomi</taxon>
        <taxon>Actinopterygii</taxon>
        <taxon>Neopterygii</taxon>
        <taxon>Holostei</taxon>
        <taxon>Semionotiformes</taxon>
        <taxon>Lepisosteidae</taxon>
        <taxon>Atractosteus</taxon>
    </lineage>
</organism>
<accession>A0A8J7TIM7</accession>
<keyword evidence="6" id="KW-0812">Transmembrane</keyword>
<evidence type="ECO:0000256" key="2">
    <source>
        <dbReference type="ARBA" id="ARBA00022857"/>
    </source>
</evidence>
<evidence type="ECO:0000256" key="1">
    <source>
        <dbReference type="ARBA" id="ARBA00004240"/>
    </source>
</evidence>
<dbReference type="Pfam" id="PF00106">
    <property type="entry name" value="adh_short"/>
    <property type="match status" value="1"/>
</dbReference>
<protein>
    <submittedName>
        <fullName evidence="7">DHB3 dehydrogenase</fullName>
    </submittedName>
</protein>
<dbReference type="AlphaFoldDB" id="A0A8J7TIM7"/>
<dbReference type="Proteomes" id="UP000736164">
    <property type="component" value="Unassembled WGS sequence"/>
</dbReference>
<dbReference type="GO" id="GO:0005783">
    <property type="term" value="C:endoplasmic reticulum"/>
    <property type="evidence" value="ECO:0007669"/>
    <property type="project" value="UniProtKB-SubCell"/>
</dbReference>
<dbReference type="PANTHER" id="PTHR43899:SF7">
    <property type="entry name" value="17-BETA-HYDROXYSTEROID DEHYDROGENASE TYPE 3"/>
    <property type="match status" value="1"/>
</dbReference>
<evidence type="ECO:0000256" key="6">
    <source>
        <dbReference type="SAM" id="Phobius"/>
    </source>
</evidence>
<dbReference type="GO" id="GO:0016491">
    <property type="term" value="F:oxidoreductase activity"/>
    <property type="evidence" value="ECO:0007669"/>
    <property type="project" value="UniProtKB-KW"/>
</dbReference>
<evidence type="ECO:0000313" key="7">
    <source>
        <dbReference type="EMBL" id="MBN3325238.1"/>
    </source>
</evidence>
<feature type="non-terminal residue" evidence="7">
    <location>
        <position position="309"/>
    </location>
</feature>
<evidence type="ECO:0000256" key="5">
    <source>
        <dbReference type="RuleBase" id="RU000363"/>
    </source>
</evidence>
<dbReference type="InterPro" id="IPR002347">
    <property type="entry name" value="SDR_fam"/>
</dbReference>
<sequence>MDSLELFFISVGALVFLLYLIKLIACVKIFFPKTWYPLPQSFFTSLGEWAVVTGGSDGIGRAYTTELAKHGMDIVIISRTEDKLKKVAKEIEETTGQRVKVIVADFTKEDIYEHIAESIKELNVGVLVNNVGILSSSIPCRFLDTDDTDRVISNLINCNVKSLVKMSKIVLPGMEKRQKGLILNLSSGLAKFPCPLYTIYSASKVFVERFSRGLQAEYKSKGIIIQSVTPYGVSTPMTQHQRPNIITKTAEDFVKTSLNYILAGDQTYGCIPHQILGWIMQTIPLQVLHSSVVQEKFLAFVRQRVGDLI</sequence>
<feature type="transmembrane region" description="Helical" evidence="6">
    <location>
        <begin position="6"/>
        <end position="31"/>
    </location>
</feature>
<keyword evidence="4" id="KW-0560">Oxidoreductase</keyword>
<dbReference type="PANTHER" id="PTHR43899">
    <property type="entry name" value="RH59310P"/>
    <property type="match status" value="1"/>
</dbReference>
<gene>
    <name evidence="7" type="primary">Hsd17b3</name>
    <name evidence="7" type="ORF">GTO95_0011579</name>
</gene>
<dbReference type="Gene3D" id="3.40.50.720">
    <property type="entry name" value="NAD(P)-binding Rossmann-like Domain"/>
    <property type="match status" value="1"/>
</dbReference>
<keyword evidence="6" id="KW-0472">Membrane</keyword>
<dbReference type="InterPro" id="IPR051019">
    <property type="entry name" value="VLCFA-Steroid_DH"/>
</dbReference>
<dbReference type="PRINTS" id="PR00081">
    <property type="entry name" value="GDHRDH"/>
</dbReference>
<dbReference type="FunFam" id="3.40.50.720:FF:000137">
    <property type="entry name" value="Hydroxysteroid (17-beta) dehydrogenase 3"/>
    <property type="match status" value="1"/>
</dbReference>
<dbReference type="PIRSF" id="PIRSF000126">
    <property type="entry name" value="11-beta-HSD1"/>
    <property type="match status" value="1"/>
</dbReference>
<feature type="non-terminal residue" evidence="7">
    <location>
        <position position="1"/>
    </location>
</feature>
<dbReference type="InterPro" id="IPR036291">
    <property type="entry name" value="NAD(P)-bd_dom_sf"/>
</dbReference>
<dbReference type="GO" id="GO:0006694">
    <property type="term" value="P:steroid biosynthetic process"/>
    <property type="evidence" value="ECO:0007669"/>
    <property type="project" value="UniProtKB-KW"/>
</dbReference>
<dbReference type="InterPro" id="IPR020904">
    <property type="entry name" value="Sc_DH/Rdtase_CS"/>
</dbReference>
<keyword evidence="3" id="KW-0444">Lipid biosynthesis</keyword>
<keyword evidence="8" id="KW-1185">Reference proteome</keyword>
<comment type="similarity">
    <text evidence="5">Belongs to the short-chain dehydrogenases/reductases (SDR) family.</text>
</comment>
<proteinExistence type="inferred from homology"/>
<comment type="subcellular location">
    <subcellularLocation>
        <location evidence="1">Endoplasmic reticulum</location>
    </subcellularLocation>
</comment>
<comment type="caution">
    <text evidence="7">The sequence shown here is derived from an EMBL/GenBank/DDBJ whole genome shotgun (WGS) entry which is preliminary data.</text>
</comment>
<dbReference type="EMBL" id="JAAWVO010074887">
    <property type="protein sequence ID" value="MBN3325238.1"/>
    <property type="molecule type" value="Genomic_DNA"/>
</dbReference>
<evidence type="ECO:0000256" key="3">
    <source>
        <dbReference type="ARBA" id="ARBA00022955"/>
    </source>
</evidence>
<dbReference type="PROSITE" id="PS00061">
    <property type="entry name" value="ADH_SHORT"/>
    <property type="match status" value="1"/>
</dbReference>
<evidence type="ECO:0000256" key="4">
    <source>
        <dbReference type="ARBA" id="ARBA00023002"/>
    </source>
</evidence>
<name>A0A8J7TIM7_ATRSP</name>
<keyword evidence="3" id="KW-0752">Steroid biosynthesis</keyword>